<reference evidence="1 2" key="1">
    <citation type="submission" date="2024-10" db="EMBL/GenBank/DDBJ databases">
        <title>Aeromonas and Pseudomonas from the Cagarras Archipelago, Rio de Janeiro, Brazil.</title>
        <authorList>
            <person name="Canellas A.L.B."/>
            <person name="Laport M.S."/>
        </authorList>
    </citation>
    <scope>NUCLEOTIDE SEQUENCE [LARGE SCALE GENOMIC DNA]</scope>
    <source>
        <strain evidence="1 2">CPF-4</strain>
    </source>
</reference>
<organism evidence="1 2">
    <name type="scientific">Pseudomonas kulmbachensis</name>
    <dbReference type="NCBI Taxonomy" id="3043408"/>
    <lineage>
        <taxon>Bacteria</taxon>
        <taxon>Pseudomonadati</taxon>
        <taxon>Pseudomonadota</taxon>
        <taxon>Gammaproteobacteria</taxon>
        <taxon>Pseudomonadales</taxon>
        <taxon>Pseudomonadaceae</taxon>
        <taxon>Pseudomonas</taxon>
    </lineage>
</organism>
<evidence type="ECO:0000313" key="2">
    <source>
        <dbReference type="Proteomes" id="UP001609821"/>
    </source>
</evidence>
<dbReference type="EMBL" id="JBINXB010000002">
    <property type="protein sequence ID" value="MFH6564929.1"/>
    <property type="molecule type" value="Genomic_DNA"/>
</dbReference>
<name>A0ABW7LVB9_9PSED</name>
<gene>
    <name evidence="1" type="ORF">ACHMWK_02890</name>
</gene>
<sequence length="59" mass="6456">MNEEQIERVRAIVQELSEKSGTSFDEAFKAATGAMKYHAIEVVPWGKKAAKSSSGIQKS</sequence>
<dbReference type="Proteomes" id="UP001609821">
    <property type="component" value="Unassembled WGS sequence"/>
</dbReference>
<keyword evidence="2" id="KW-1185">Reference proteome</keyword>
<dbReference type="RefSeq" id="WP_395246565.1">
    <property type="nucleotide sequence ID" value="NZ_JBINXA010000003.1"/>
</dbReference>
<proteinExistence type="predicted"/>
<protein>
    <submittedName>
        <fullName evidence="1">Uncharacterized protein</fullName>
    </submittedName>
</protein>
<comment type="caution">
    <text evidence="1">The sequence shown here is derived from an EMBL/GenBank/DDBJ whole genome shotgun (WGS) entry which is preliminary data.</text>
</comment>
<accession>A0ABW7LVB9</accession>
<evidence type="ECO:0000313" key="1">
    <source>
        <dbReference type="EMBL" id="MFH6564929.1"/>
    </source>
</evidence>